<dbReference type="EMBL" id="PFAF01000057">
    <property type="protein sequence ID" value="PIR98818.1"/>
    <property type="molecule type" value="Genomic_DNA"/>
</dbReference>
<evidence type="ECO:0000313" key="1">
    <source>
        <dbReference type="EMBL" id="PIR98818.1"/>
    </source>
</evidence>
<dbReference type="GO" id="GO:0016740">
    <property type="term" value="F:transferase activity"/>
    <property type="evidence" value="ECO:0007669"/>
    <property type="project" value="UniProtKB-KW"/>
</dbReference>
<proteinExistence type="predicted"/>
<name>A0A2H0VIA6_9BACT</name>
<evidence type="ECO:0000313" key="2">
    <source>
        <dbReference type="Proteomes" id="UP000230796"/>
    </source>
</evidence>
<dbReference type="AlphaFoldDB" id="A0A2H0VIA6"/>
<dbReference type="Proteomes" id="UP000230796">
    <property type="component" value="Unassembled WGS sequence"/>
</dbReference>
<sequence>MKIALVHDYLLEAGGAERVLRVLADMYPTAPIYTALAKKSGSAHITLQECDIRESKWG</sequence>
<feature type="non-terminal residue" evidence="1">
    <location>
        <position position="58"/>
    </location>
</feature>
<comment type="caution">
    <text evidence="1">The sequence shown here is derived from an EMBL/GenBank/DDBJ whole genome shotgun (WGS) entry which is preliminary data.</text>
</comment>
<accession>A0A2H0VIA6</accession>
<keyword evidence="1" id="KW-0808">Transferase</keyword>
<gene>
    <name evidence="1" type="ORF">COT87_02775</name>
</gene>
<protein>
    <submittedName>
        <fullName evidence="1">Glycosyl transferase</fullName>
    </submittedName>
</protein>
<organism evidence="1 2">
    <name type="scientific">Candidatus Collierbacteria bacterium CG10_big_fil_rev_8_21_14_0_10_44_9</name>
    <dbReference type="NCBI Taxonomy" id="1974535"/>
    <lineage>
        <taxon>Bacteria</taxon>
        <taxon>Candidatus Collieribacteriota</taxon>
    </lineage>
</organism>
<reference evidence="2" key="1">
    <citation type="submission" date="2017-09" db="EMBL/GenBank/DDBJ databases">
        <title>Depth-based differentiation of microbial function through sediment-hosted aquifers and enrichment of novel symbionts in the deep terrestrial subsurface.</title>
        <authorList>
            <person name="Probst A.J."/>
            <person name="Ladd B."/>
            <person name="Jarett J.K."/>
            <person name="Geller-Mcgrath D.E."/>
            <person name="Sieber C.M.K."/>
            <person name="Emerson J.B."/>
            <person name="Anantharaman K."/>
            <person name="Thomas B.C."/>
            <person name="Malmstrom R."/>
            <person name="Stieglmeier M."/>
            <person name="Klingl A."/>
            <person name="Woyke T."/>
            <person name="Ryan C.M."/>
            <person name="Banfield J.F."/>
        </authorList>
    </citation>
    <scope>NUCLEOTIDE SEQUENCE [LARGE SCALE GENOMIC DNA]</scope>
</reference>